<evidence type="ECO:0000256" key="2">
    <source>
        <dbReference type="ARBA" id="ARBA00004734"/>
    </source>
</evidence>
<proteinExistence type="inferred from homology"/>
<dbReference type="InterPro" id="IPR022761">
    <property type="entry name" value="Fumarate_lyase_N"/>
</dbReference>
<dbReference type="GO" id="GO:0005829">
    <property type="term" value="C:cytosol"/>
    <property type="evidence" value="ECO:0007669"/>
    <property type="project" value="TreeGrafter"/>
</dbReference>
<dbReference type="PRINTS" id="PR00145">
    <property type="entry name" value="ARGSUCLYASE"/>
</dbReference>
<dbReference type="GO" id="GO:0004018">
    <property type="term" value="F:N6-(1,2-dicarboxyethyl)AMP AMP-lyase (fumarate-forming) activity"/>
    <property type="evidence" value="ECO:0007669"/>
    <property type="project" value="InterPro"/>
</dbReference>
<dbReference type="InterPro" id="IPR000362">
    <property type="entry name" value="Fumarate_lyase_fam"/>
</dbReference>
<dbReference type="FunFam" id="1.10.40.30:FF:000007">
    <property type="entry name" value="Adenylosuccinate lyase"/>
    <property type="match status" value="1"/>
</dbReference>
<dbReference type="PROSITE" id="PS00163">
    <property type="entry name" value="FUMARATE_LYASES"/>
    <property type="match status" value="1"/>
</dbReference>
<dbReference type="InterPro" id="IPR004769">
    <property type="entry name" value="Pur_lyase"/>
</dbReference>
<accession>A0A3B0TF20</accession>
<dbReference type="EC" id="4.3.2.2" evidence="4"/>
<dbReference type="Gene3D" id="1.10.275.10">
    <property type="entry name" value="Fumarase/aspartase (N-terminal domain)"/>
    <property type="match status" value="1"/>
</dbReference>
<sequence length="432" mass="47521">MIERYSRPEMAAIWSETRKLAAWKEVETLVVEAWVAEGVAPAEAADAVRSAPEVDPVAWKEREKVTNHDVAAFVDLLAESTSTGGEWVHFGLTSSDVLDTAQGVIMKEAADLLLDRVRDLFDVVQRRAFEHRDTVMVGRTHGIWAEPTSFGLKLANWAFEIARDHERLIRARDSIAVGKISGAVGTYAHTPPSVEAFVCARLGIGIEPASTQITHRDRHAEFVTTLALIASGIERYATEIRHLQRSEVGEVREAFRSGQKGSSAMPHKRNPIASENATGMARLLRGNASAALENIALWHERDISHSAVERVILPDSCLAVDYTLGRMAGLIKNLVVDSERMQTNLDSTRGLVFSQAILLALIETGMTRDEAYRVVQADAMTAWETGTHLKDLLLANAAVTLDTETVESCFSAQRFLRNVDVVFDRLAALSLA</sequence>
<comment type="catalytic activity">
    <reaction evidence="10">
        <text>N(6)-(1,2-dicarboxyethyl)-AMP = fumarate + AMP</text>
        <dbReference type="Rhea" id="RHEA:16853"/>
        <dbReference type="ChEBI" id="CHEBI:29806"/>
        <dbReference type="ChEBI" id="CHEBI:57567"/>
        <dbReference type="ChEBI" id="CHEBI:456215"/>
        <dbReference type="EC" id="4.3.2.2"/>
    </reaction>
    <physiologicalReaction direction="left-to-right" evidence="10">
        <dbReference type="Rhea" id="RHEA:16854"/>
    </physiologicalReaction>
</comment>
<dbReference type="SMART" id="SM00998">
    <property type="entry name" value="ADSL_C"/>
    <property type="match status" value="1"/>
</dbReference>
<evidence type="ECO:0000256" key="6">
    <source>
        <dbReference type="ARBA" id="ARBA00022755"/>
    </source>
</evidence>
<dbReference type="Gene3D" id="1.20.200.10">
    <property type="entry name" value="Fumarase/aspartase (Central domain)"/>
    <property type="match status" value="1"/>
</dbReference>
<evidence type="ECO:0000256" key="3">
    <source>
        <dbReference type="ARBA" id="ARBA00008273"/>
    </source>
</evidence>
<comment type="pathway">
    <text evidence="1">Purine metabolism; IMP biosynthesis via de novo pathway; 5-amino-1-(5-phospho-D-ribosyl)imidazole-4-carboxamide from 5-amino-1-(5-phospho-D-ribosyl)imidazole-4-carboxylate: step 2/2.</text>
</comment>
<dbReference type="InterPro" id="IPR019468">
    <property type="entry name" value="AdenyloSucc_lyase_C"/>
</dbReference>
<dbReference type="UniPathway" id="UPA00075">
    <property type="reaction ID" value="UER00336"/>
</dbReference>
<comment type="similarity">
    <text evidence="3">Belongs to the lyase 1 family. Adenylosuccinate lyase subfamily.</text>
</comment>
<organism evidence="12">
    <name type="scientific">hydrothermal vent metagenome</name>
    <dbReference type="NCBI Taxonomy" id="652676"/>
    <lineage>
        <taxon>unclassified sequences</taxon>
        <taxon>metagenomes</taxon>
        <taxon>ecological metagenomes</taxon>
    </lineage>
</organism>
<evidence type="ECO:0000256" key="8">
    <source>
        <dbReference type="ARBA" id="ARBA00024477"/>
    </source>
</evidence>
<dbReference type="InterPro" id="IPR008948">
    <property type="entry name" value="L-Aspartase-like"/>
</dbReference>
<dbReference type="FunFam" id="1.20.200.10:FF:000008">
    <property type="entry name" value="Adenylosuccinate lyase"/>
    <property type="match status" value="1"/>
</dbReference>
<dbReference type="Gene3D" id="1.10.40.30">
    <property type="entry name" value="Fumarase/aspartase (C-terminal domain)"/>
    <property type="match status" value="1"/>
</dbReference>
<evidence type="ECO:0000259" key="11">
    <source>
        <dbReference type="SMART" id="SM00998"/>
    </source>
</evidence>
<evidence type="ECO:0000256" key="7">
    <source>
        <dbReference type="ARBA" id="ARBA00023239"/>
    </source>
</evidence>
<evidence type="ECO:0000256" key="10">
    <source>
        <dbReference type="ARBA" id="ARBA00049115"/>
    </source>
</evidence>
<evidence type="ECO:0000256" key="9">
    <source>
        <dbReference type="ARBA" id="ARBA00030717"/>
    </source>
</evidence>
<protein>
    <recommendedName>
        <fullName evidence="5">Adenylosuccinate lyase</fullName>
        <ecNumber evidence="4">4.3.2.2</ecNumber>
    </recommendedName>
    <alternativeName>
        <fullName evidence="9">Adenylosuccinase</fullName>
    </alternativeName>
</protein>
<dbReference type="InterPro" id="IPR024083">
    <property type="entry name" value="Fumarase/histidase_N"/>
</dbReference>
<dbReference type="Pfam" id="PF00206">
    <property type="entry name" value="Lyase_1"/>
    <property type="match status" value="1"/>
</dbReference>
<dbReference type="PRINTS" id="PR00149">
    <property type="entry name" value="FUMRATELYASE"/>
</dbReference>
<dbReference type="UniPathway" id="UPA00074">
    <property type="reaction ID" value="UER00132"/>
</dbReference>
<dbReference type="CDD" id="cd01360">
    <property type="entry name" value="Adenylsuccinate_lyase_1"/>
    <property type="match status" value="1"/>
</dbReference>
<comment type="pathway">
    <text evidence="2">Purine metabolism; AMP biosynthesis via de novo pathway; AMP from IMP: step 2/2.</text>
</comment>
<dbReference type="GO" id="GO:0006189">
    <property type="term" value="P:'de novo' IMP biosynthetic process"/>
    <property type="evidence" value="ECO:0007669"/>
    <property type="project" value="UniProtKB-UniPathway"/>
</dbReference>
<dbReference type="GO" id="GO:0044208">
    <property type="term" value="P:'de novo' AMP biosynthetic process"/>
    <property type="evidence" value="ECO:0007669"/>
    <property type="project" value="UniProtKB-UniPathway"/>
</dbReference>
<dbReference type="AlphaFoldDB" id="A0A3B0TF20"/>
<dbReference type="NCBIfam" id="TIGR00928">
    <property type="entry name" value="purB"/>
    <property type="match status" value="1"/>
</dbReference>
<comment type="catalytic activity">
    <reaction evidence="8">
        <text>(2S)-2-[5-amino-1-(5-phospho-beta-D-ribosyl)imidazole-4-carboxamido]succinate = 5-amino-1-(5-phospho-beta-D-ribosyl)imidazole-4-carboxamide + fumarate</text>
        <dbReference type="Rhea" id="RHEA:23920"/>
        <dbReference type="ChEBI" id="CHEBI:29806"/>
        <dbReference type="ChEBI" id="CHEBI:58443"/>
        <dbReference type="ChEBI" id="CHEBI:58475"/>
        <dbReference type="EC" id="4.3.2.2"/>
    </reaction>
    <physiologicalReaction direction="left-to-right" evidence="8">
        <dbReference type="Rhea" id="RHEA:23921"/>
    </physiologicalReaction>
</comment>
<dbReference type="GO" id="GO:0070626">
    <property type="term" value="F:(S)-2-(5-amino-1-(5-phospho-D-ribosyl)imidazole-4-carboxamido) succinate lyase (fumarate-forming) activity"/>
    <property type="evidence" value="ECO:0007669"/>
    <property type="project" value="TreeGrafter"/>
</dbReference>
<evidence type="ECO:0000256" key="1">
    <source>
        <dbReference type="ARBA" id="ARBA00004706"/>
    </source>
</evidence>
<dbReference type="SUPFAM" id="SSF48557">
    <property type="entry name" value="L-aspartase-like"/>
    <property type="match status" value="1"/>
</dbReference>
<dbReference type="EMBL" id="UOEK01000400">
    <property type="protein sequence ID" value="VAW07394.1"/>
    <property type="molecule type" value="Genomic_DNA"/>
</dbReference>
<dbReference type="PANTHER" id="PTHR43172">
    <property type="entry name" value="ADENYLOSUCCINATE LYASE"/>
    <property type="match status" value="1"/>
</dbReference>
<feature type="domain" description="Adenylosuccinate lyase C-terminal" evidence="11">
    <location>
        <begin position="349"/>
        <end position="427"/>
    </location>
</feature>
<dbReference type="Pfam" id="PF10397">
    <property type="entry name" value="ADSL_C"/>
    <property type="match status" value="1"/>
</dbReference>
<name>A0A3B0TF20_9ZZZZ</name>
<keyword evidence="7 12" id="KW-0456">Lyase</keyword>
<evidence type="ECO:0000256" key="4">
    <source>
        <dbReference type="ARBA" id="ARBA00012339"/>
    </source>
</evidence>
<dbReference type="InterPro" id="IPR020557">
    <property type="entry name" value="Fumarate_lyase_CS"/>
</dbReference>
<evidence type="ECO:0000256" key="5">
    <source>
        <dbReference type="ARBA" id="ARBA00017058"/>
    </source>
</evidence>
<gene>
    <name evidence="12" type="ORF">MNBD_ACTINO02-1869</name>
</gene>
<dbReference type="PANTHER" id="PTHR43172:SF1">
    <property type="entry name" value="ADENYLOSUCCINATE LYASE"/>
    <property type="match status" value="1"/>
</dbReference>
<keyword evidence="6" id="KW-0658">Purine biosynthesis</keyword>
<evidence type="ECO:0000313" key="12">
    <source>
        <dbReference type="EMBL" id="VAW07394.1"/>
    </source>
</evidence>
<reference evidence="12" key="1">
    <citation type="submission" date="2018-06" db="EMBL/GenBank/DDBJ databases">
        <authorList>
            <person name="Zhirakovskaya E."/>
        </authorList>
    </citation>
    <scope>NUCLEOTIDE SEQUENCE</scope>
</reference>